<dbReference type="EMBL" id="KB486406">
    <property type="protein sequence ID" value="EMP41690.1"/>
    <property type="molecule type" value="Genomic_DNA"/>
</dbReference>
<dbReference type="Proteomes" id="UP000031443">
    <property type="component" value="Unassembled WGS sequence"/>
</dbReference>
<proteinExistence type="predicted"/>
<dbReference type="eggNOG" id="ENOG502S058">
    <property type="taxonomic scope" value="Eukaryota"/>
</dbReference>
<sequence length="435" mass="49069">MLKSTEGETASMLFGSVIAAVLLQELGSKLNSDLQIGGKWLPCWDCHVIRTFYTSPHGHLYPVDILASNPEVIQEAAEAYYEKLLQQASSSPEFFSIPGEEKVKLEDSCMCFLPVYREDPKYKILVLTDPQDKERVLAIYLNQSWWPIEDIVKTADSSREGLIQVQTFGERIVLFVLNYIIFGMLERSSANDTFFVSHSAQESAKIFWRKGDAVAFYTVKMKGSLCDVNSCQCYLLPVLDTVFVRRKYRRCGLGMKILHDFCQSFGTEDALGISFPISADMYQVCQKFLQTHPEEQDRLWEVEAPGDWSQRVSIWLKIQLETALSEKNTVSQTASEEEGGCHVEGAQDDEPICLDAGPMNEGGECIPDIRKVAQEARDDKGNTAGEARTLHLQIPKEEDFSQGTADTRQCKGSRKRARTMGLLEDKTAKHLRMMP</sequence>
<organism evidence="2 3">
    <name type="scientific">Chelonia mydas</name>
    <name type="common">Green sea-turtle</name>
    <name type="synonym">Chelonia agassizi</name>
    <dbReference type="NCBI Taxonomy" id="8469"/>
    <lineage>
        <taxon>Eukaryota</taxon>
        <taxon>Metazoa</taxon>
        <taxon>Chordata</taxon>
        <taxon>Craniata</taxon>
        <taxon>Vertebrata</taxon>
        <taxon>Euteleostomi</taxon>
        <taxon>Archelosauria</taxon>
        <taxon>Testudinata</taxon>
        <taxon>Testudines</taxon>
        <taxon>Cryptodira</taxon>
        <taxon>Durocryptodira</taxon>
        <taxon>Americhelydia</taxon>
        <taxon>Chelonioidea</taxon>
        <taxon>Cheloniidae</taxon>
        <taxon>Chelonia</taxon>
    </lineage>
</organism>
<accession>M7C0L8</accession>
<dbReference type="AlphaFoldDB" id="M7C0L8"/>
<reference evidence="3" key="1">
    <citation type="journal article" date="2013" name="Nat. Genet.">
        <title>The draft genomes of soft-shell turtle and green sea turtle yield insights into the development and evolution of the turtle-specific body plan.</title>
        <authorList>
            <person name="Wang Z."/>
            <person name="Pascual-Anaya J."/>
            <person name="Zadissa A."/>
            <person name="Li W."/>
            <person name="Niimura Y."/>
            <person name="Huang Z."/>
            <person name="Li C."/>
            <person name="White S."/>
            <person name="Xiong Z."/>
            <person name="Fang D."/>
            <person name="Wang B."/>
            <person name="Ming Y."/>
            <person name="Chen Y."/>
            <person name="Zheng Y."/>
            <person name="Kuraku S."/>
            <person name="Pignatelli M."/>
            <person name="Herrero J."/>
            <person name="Beal K."/>
            <person name="Nozawa M."/>
            <person name="Li Q."/>
            <person name="Wang J."/>
            <person name="Zhang H."/>
            <person name="Yu L."/>
            <person name="Shigenobu S."/>
            <person name="Wang J."/>
            <person name="Liu J."/>
            <person name="Flicek P."/>
            <person name="Searle S."/>
            <person name="Wang J."/>
            <person name="Kuratani S."/>
            <person name="Yin Y."/>
            <person name="Aken B."/>
            <person name="Zhang G."/>
            <person name="Irie N."/>
        </authorList>
    </citation>
    <scope>NUCLEOTIDE SEQUENCE [LARGE SCALE GENOMIC DNA]</scope>
</reference>
<name>M7C0L8_CHEMY</name>
<protein>
    <recommendedName>
        <fullName evidence="4">Protein FAM169B</fullName>
    </recommendedName>
</protein>
<dbReference type="InterPro" id="IPR029625">
    <property type="entry name" value="FAM169"/>
</dbReference>
<evidence type="ECO:0008006" key="4">
    <source>
        <dbReference type="Google" id="ProtNLM"/>
    </source>
</evidence>
<feature type="region of interest" description="Disordered" evidence="1">
    <location>
        <begin position="395"/>
        <end position="416"/>
    </location>
</feature>
<evidence type="ECO:0000313" key="3">
    <source>
        <dbReference type="Proteomes" id="UP000031443"/>
    </source>
</evidence>
<keyword evidence="3" id="KW-1185">Reference proteome</keyword>
<gene>
    <name evidence="2" type="ORF">UY3_01085</name>
</gene>
<dbReference type="STRING" id="8469.M7C0L8"/>
<dbReference type="PANTHER" id="PTHR22442:SF4">
    <property type="entry name" value="PROTEIN FAM169BP"/>
    <property type="match status" value="1"/>
</dbReference>
<evidence type="ECO:0000256" key="1">
    <source>
        <dbReference type="SAM" id="MobiDB-lite"/>
    </source>
</evidence>
<dbReference type="PANTHER" id="PTHR22442">
    <property type="match status" value="1"/>
</dbReference>
<evidence type="ECO:0000313" key="2">
    <source>
        <dbReference type="EMBL" id="EMP41690.1"/>
    </source>
</evidence>